<name>A0A7W9G737_9ACTN</name>
<proteinExistence type="predicted"/>
<protein>
    <submittedName>
        <fullName evidence="2">Uncharacterized protein</fullName>
    </submittedName>
</protein>
<reference evidence="2 3" key="1">
    <citation type="submission" date="2020-08" db="EMBL/GenBank/DDBJ databases">
        <title>Sequencing the genomes of 1000 actinobacteria strains.</title>
        <authorList>
            <person name="Klenk H.-P."/>
        </authorList>
    </citation>
    <scope>NUCLEOTIDE SEQUENCE [LARGE SCALE GENOMIC DNA]</scope>
    <source>
        <strain evidence="2 3">DSM 45507</strain>
    </source>
</reference>
<evidence type="ECO:0000313" key="3">
    <source>
        <dbReference type="Proteomes" id="UP000579153"/>
    </source>
</evidence>
<dbReference type="EMBL" id="JACHMB010000001">
    <property type="protein sequence ID" value="MBB5778359.1"/>
    <property type="molecule type" value="Genomic_DNA"/>
</dbReference>
<dbReference type="AlphaFoldDB" id="A0A7W9G737"/>
<feature type="compositionally biased region" description="Basic and acidic residues" evidence="1">
    <location>
        <begin position="12"/>
        <end position="22"/>
    </location>
</feature>
<feature type="region of interest" description="Disordered" evidence="1">
    <location>
        <begin position="11"/>
        <end position="50"/>
    </location>
</feature>
<evidence type="ECO:0000256" key="1">
    <source>
        <dbReference type="SAM" id="MobiDB-lite"/>
    </source>
</evidence>
<dbReference type="Proteomes" id="UP000579153">
    <property type="component" value="Unassembled WGS sequence"/>
</dbReference>
<sequence length="236" mass="25814">MEGWIRALNIRTQHEARTHDHPSSPIAPPVHRARPYRPTTKIGDSGSHSHGIEATRLRRWRLAGCGTRRRGDRLAVRDWVGAGTGWQCGTRPGAETCRRTGLAGGGDLPAVRDLPVVGTCRRCGTRPGVEICWRCGTRRGRRLAAVRTCWRRRLAGSCSNSLGRPQGRSPSPDRHPAGEPLAAFLRANPLAAFLRAEDPLLRSPSYQPFPTSLTESSPNATSSFIRNAHPAAFLAQ</sequence>
<keyword evidence="3" id="KW-1185">Reference proteome</keyword>
<comment type="caution">
    <text evidence="2">The sequence shown here is derived from an EMBL/GenBank/DDBJ whole genome shotgun (WGS) entry which is preliminary data.</text>
</comment>
<gene>
    <name evidence="2" type="ORF">HD596_005115</name>
</gene>
<organism evidence="2 3">
    <name type="scientific">Nonomuraea jabiensis</name>
    <dbReference type="NCBI Taxonomy" id="882448"/>
    <lineage>
        <taxon>Bacteria</taxon>
        <taxon>Bacillati</taxon>
        <taxon>Actinomycetota</taxon>
        <taxon>Actinomycetes</taxon>
        <taxon>Streptosporangiales</taxon>
        <taxon>Streptosporangiaceae</taxon>
        <taxon>Nonomuraea</taxon>
    </lineage>
</organism>
<evidence type="ECO:0000313" key="2">
    <source>
        <dbReference type="EMBL" id="MBB5778359.1"/>
    </source>
</evidence>
<accession>A0A7W9G737</accession>
<feature type="region of interest" description="Disordered" evidence="1">
    <location>
        <begin position="158"/>
        <end position="179"/>
    </location>
</feature>